<proteinExistence type="predicted"/>
<name>A0A812G957_9DINO</name>
<comment type="caution">
    <text evidence="2">The sequence shown here is derived from an EMBL/GenBank/DDBJ whole genome shotgun (WGS) entry which is preliminary data.</text>
</comment>
<sequence>MSSTTSTGTSCDLHKFDVHHELRNFHKQLVSDGSSDQHIQHIHDLIATSRGRCWLQPWLLAVVSQRSSFVESTAKGEGEEPPPDHVSPSPMRRKMGEDTSARSRRNMAHIQKNTQKKRSWTFDQVRVRA</sequence>
<keyword evidence="3" id="KW-1185">Reference proteome</keyword>
<organism evidence="2 3">
    <name type="scientific">Symbiodinium natans</name>
    <dbReference type="NCBI Taxonomy" id="878477"/>
    <lineage>
        <taxon>Eukaryota</taxon>
        <taxon>Sar</taxon>
        <taxon>Alveolata</taxon>
        <taxon>Dinophyceae</taxon>
        <taxon>Suessiales</taxon>
        <taxon>Symbiodiniaceae</taxon>
        <taxon>Symbiodinium</taxon>
    </lineage>
</organism>
<evidence type="ECO:0000313" key="3">
    <source>
        <dbReference type="Proteomes" id="UP000604046"/>
    </source>
</evidence>
<evidence type="ECO:0000256" key="1">
    <source>
        <dbReference type="SAM" id="MobiDB-lite"/>
    </source>
</evidence>
<reference evidence="2" key="1">
    <citation type="submission" date="2021-02" db="EMBL/GenBank/DDBJ databases">
        <authorList>
            <person name="Dougan E. K."/>
            <person name="Rhodes N."/>
            <person name="Thang M."/>
            <person name="Chan C."/>
        </authorList>
    </citation>
    <scope>NUCLEOTIDE SEQUENCE</scope>
</reference>
<gene>
    <name evidence="2" type="ORF">SNAT2548_LOCUS75</name>
</gene>
<dbReference type="EMBL" id="CAJNDS010000001">
    <property type="protein sequence ID" value="CAE6909971.1"/>
    <property type="molecule type" value="Genomic_DNA"/>
</dbReference>
<accession>A0A812G957</accession>
<dbReference type="Proteomes" id="UP000604046">
    <property type="component" value="Unassembled WGS sequence"/>
</dbReference>
<dbReference type="AlphaFoldDB" id="A0A812G957"/>
<feature type="region of interest" description="Disordered" evidence="1">
    <location>
        <begin position="69"/>
        <end position="129"/>
    </location>
</feature>
<evidence type="ECO:0000313" key="2">
    <source>
        <dbReference type="EMBL" id="CAE6909971.1"/>
    </source>
</evidence>
<protein>
    <submittedName>
        <fullName evidence="2">Uncharacterized protein</fullName>
    </submittedName>
</protein>